<dbReference type="AlphaFoldDB" id="A0A6G1S8W7"/>
<dbReference type="GO" id="GO:0005960">
    <property type="term" value="C:glycine cleavage complex"/>
    <property type="evidence" value="ECO:0007669"/>
    <property type="project" value="InterPro"/>
</dbReference>
<feature type="domain" description="Aminomethyltransferase C-terminal" evidence="14">
    <location>
        <begin position="321"/>
        <end position="401"/>
    </location>
</feature>
<keyword evidence="6 12" id="KW-0808">Transferase</keyword>
<gene>
    <name evidence="15" type="primary">AMT</name>
    <name evidence="15" type="ORF">g.4284</name>
</gene>
<comment type="subunit">
    <text evidence="3 12">The glycine cleavage system is composed of four proteins: P, T, L and H.</text>
</comment>
<keyword evidence="7 12" id="KW-0809">Transit peptide</keyword>
<dbReference type="InterPro" id="IPR006222">
    <property type="entry name" value="GCVT_N"/>
</dbReference>
<dbReference type="FunFam" id="4.10.1250.10:FF:000002">
    <property type="entry name" value="Aminomethyltransferase"/>
    <property type="match status" value="1"/>
</dbReference>
<evidence type="ECO:0000256" key="11">
    <source>
        <dbReference type="PIRSR" id="PIRSR006487-1"/>
    </source>
</evidence>
<comment type="catalytic activity">
    <reaction evidence="10 12">
        <text>N(6)-[(R)-S(8)-aminomethyldihydrolipoyl]-L-lysyl-[protein] + (6S)-5,6,7,8-tetrahydrofolate = N(6)-[(R)-dihydrolipoyl]-L-lysyl-[protein] + (6R)-5,10-methylene-5,6,7,8-tetrahydrofolate + NH4(+)</text>
        <dbReference type="Rhea" id="RHEA:16945"/>
        <dbReference type="Rhea" id="RHEA-COMP:10475"/>
        <dbReference type="Rhea" id="RHEA-COMP:10492"/>
        <dbReference type="ChEBI" id="CHEBI:15636"/>
        <dbReference type="ChEBI" id="CHEBI:28938"/>
        <dbReference type="ChEBI" id="CHEBI:57453"/>
        <dbReference type="ChEBI" id="CHEBI:83100"/>
        <dbReference type="ChEBI" id="CHEBI:83143"/>
        <dbReference type="EC" id="2.1.2.10"/>
    </reaction>
</comment>
<evidence type="ECO:0000256" key="6">
    <source>
        <dbReference type="ARBA" id="ARBA00022679"/>
    </source>
</evidence>
<keyword evidence="8 12" id="KW-0496">Mitochondrion</keyword>
<dbReference type="InterPro" id="IPR028896">
    <property type="entry name" value="GcvT/YgfZ/DmdA"/>
</dbReference>
<organism evidence="15">
    <name type="scientific">Aceria tosichella</name>
    <name type="common">wheat curl mite</name>
    <dbReference type="NCBI Taxonomy" id="561515"/>
    <lineage>
        <taxon>Eukaryota</taxon>
        <taxon>Metazoa</taxon>
        <taxon>Ecdysozoa</taxon>
        <taxon>Arthropoda</taxon>
        <taxon>Chelicerata</taxon>
        <taxon>Arachnida</taxon>
        <taxon>Acari</taxon>
        <taxon>Acariformes</taxon>
        <taxon>Trombidiformes</taxon>
        <taxon>Prostigmata</taxon>
        <taxon>Eupodina</taxon>
        <taxon>Eriophyoidea</taxon>
        <taxon>Eriophyidae</taxon>
        <taxon>Eriophyinae</taxon>
        <taxon>Aceriini</taxon>
        <taxon>Aceria</taxon>
    </lineage>
</organism>
<dbReference type="FunFam" id="3.30.70.1400:FF:000001">
    <property type="entry name" value="Aminomethyltransferase"/>
    <property type="match status" value="1"/>
</dbReference>
<evidence type="ECO:0000256" key="12">
    <source>
        <dbReference type="RuleBase" id="RU003981"/>
    </source>
</evidence>
<accession>A0A6G1S8W7</accession>
<comment type="subcellular location">
    <subcellularLocation>
        <location evidence="1 12">Mitochondrion</location>
    </subcellularLocation>
</comment>
<dbReference type="Gene3D" id="4.10.1250.10">
    <property type="entry name" value="Aminomethyltransferase fragment"/>
    <property type="match status" value="1"/>
</dbReference>
<dbReference type="GO" id="GO:0006546">
    <property type="term" value="P:glycine catabolic process"/>
    <property type="evidence" value="ECO:0007669"/>
    <property type="project" value="InterPro"/>
</dbReference>
<protein>
    <recommendedName>
        <fullName evidence="4 12">Aminomethyltransferase</fullName>
        <ecNumber evidence="4 12">2.1.2.10</ecNumber>
    </recommendedName>
    <alternativeName>
        <fullName evidence="9 12">Glycine cleavage system T protein</fullName>
    </alternativeName>
</protein>
<dbReference type="SUPFAM" id="SSF103025">
    <property type="entry name" value="Folate-binding domain"/>
    <property type="match status" value="1"/>
</dbReference>
<evidence type="ECO:0000256" key="1">
    <source>
        <dbReference type="ARBA" id="ARBA00004173"/>
    </source>
</evidence>
<dbReference type="InterPro" id="IPR006223">
    <property type="entry name" value="GcvT"/>
</dbReference>
<dbReference type="Gene3D" id="3.30.1360.120">
    <property type="entry name" value="Probable tRNA modification gtpase trme, domain 1"/>
    <property type="match status" value="1"/>
</dbReference>
<comment type="similarity">
    <text evidence="2 12">Belongs to the GcvT family.</text>
</comment>
<dbReference type="InterPro" id="IPR029043">
    <property type="entry name" value="GcvT/YgfZ_C"/>
</dbReference>
<dbReference type="GO" id="GO:0008168">
    <property type="term" value="F:methyltransferase activity"/>
    <property type="evidence" value="ECO:0007669"/>
    <property type="project" value="UniProtKB-KW"/>
</dbReference>
<dbReference type="Pfam" id="PF08669">
    <property type="entry name" value="GCV_T_C"/>
    <property type="match status" value="1"/>
</dbReference>
<dbReference type="Gene3D" id="3.30.70.1400">
    <property type="entry name" value="Aminomethyltransferase beta-barrel domains"/>
    <property type="match status" value="1"/>
</dbReference>
<evidence type="ECO:0000256" key="7">
    <source>
        <dbReference type="ARBA" id="ARBA00022946"/>
    </source>
</evidence>
<evidence type="ECO:0000256" key="9">
    <source>
        <dbReference type="ARBA" id="ARBA00031395"/>
    </source>
</evidence>
<comment type="function">
    <text evidence="12">The glycine cleavage system catalyzes the degradation of glycine.</text>
</comment>
<evidence type="ECO:0000256" key="10">
    <source>
        <dbReference type="ARBA" id="ARBA00047665"/>
    </source>
</evidence>
<dbReference type="NCBIfam" id="TIGR00528">
    <property type="entry name" value="gcvT"/>
    <property type="match status" value="1"/>
</dbReference>
<dbReference type="GO" id="GO:0004047">
    <property type="term" value="F:aminomethyltransferase activity"/>
    <property type="evidence" value="ECO:0007669"/>
    <property type="project" value="UniProtKB-EC"/>
</dbReference>
<evidence type="ECO:0000259" key="14">
    <source>
        <dbReference type="Pfam" id="PF08669"/>
    </source>
</evidence>
<evidence type="ECO:0000256" key="4">
    <source>
        <dbReference type="ARBA" id="ARBA00012616"/>
    </source>
</evidence>
<dbReference type="EMBL" id="GGYP01002174">
    <property type="protein sequence ID" value="MDE46945.1"/>
    <property type="molecule type" value="Transcribed_RNA"/>
</dbReference>
<sequence>MIPKSLGHFRCFNRLSTEHQKICNRPASLRWMSSKDVSKKTCLYDFHRDRQARMELFAGYSMPIVYKDQTIKSEHLQTRERASVFDVSHMMQVFLRGKDRHKFIETLTVADIEGMKLDKCTLSVLTNQSGGIIDDCIIGKRENHLHMVSNAGNAEIVWKWLNEHKNGNLDIHIERLDNRGLIALQGPMAAEVLQAMVSIDLKNIKFMETTETNIKGVGLCIVTRCGYTGEDGFEISVESTKARELMDALCQNNLVKPAGLGARDTLRLEAGLCLHGHDITDQTTPVEATLNWVIGKRRRQEGGFPGSDIVLKQLKEGSKIKRVGLVAKGAGPPAREGSKVKNIDGSVIGAVTSGTFAPKLEKNIAMAYLPTELSKEMGRTLVCEVRGKAFEYELTKMPFVKSNYYIK</sequence>
<dbReference type="PANTHER" id="PTHR43757:SF2">
    <property type="entry name" value="AMINOMETHYLTRANSFERASE, MITOCHONDRIAL"/>
    <property type="match status" value="1"/>
</dbReference>
<evidence type="ECO:0000256" key="3">
    <source>
        <dbReference type="ARBA" id="ARBA00011690"/>
    </source>
</evidence>
<keyword evidence="15" id="KW-0489">Methyltransferase</keyword>
<proteinExistence type="inferred from homology"/>
<dbReference type="PIRSF" id="PIRSF006487">
    <property type="entry name" value="GcvT"/>
    <property type="match status" value="1"/>
</dbReference>
<dbReference type="InterPro" id="IPR027266">
    <property type="entry name" value="TrmE/GcvT-like"/>
</dbReference>
<evidence type="ECO:0000259" key="13">
    <source>
        <dbReference type="Pfam" id="PF01571"/>
    </source>
</evidence>
<evidence type="ECO:0000256" key="5">
    <source>
        <dbReference type="ARBA" id="ARBA00022576"/>
    </source>
</evidence>
<feature type="binding site" evidence="11">
    <location>
        <position position="234"/>
    </location>
    <ligand>
        <name>substrate</name>
    </ligand>
</feature>
<dbReference type="PANTHER" id="PTHR43757">
    <property type="entry name" value="AMINOMETHYLTRANSFERASE"/>
    <property type="match status" value="1"/>
</dbReference>
<dbReference type="GO" id="GO:0032259">
    <property type="term" value="P:methylation"/>
    <property type="evidence" value="ECO:0007669"/>
    <property type="project" value="UniProtKB-KW"/>
</dbReference>
<dbReference type="GO" id="GO:0005739">
    <property type="term" value="C:mitochondrion"/>
    <property type="evidence" value="ECO:0007669"/>
    <property type="project" value="UniProtKB-SubCell"/>
</dbReference>
<dbReference type="NCBIfam" id="NF001567">
    <property type="entry name" value="PRK00389.1"/>
    <property type="match status" value="1"/>
</dbReference>
<dbReference type="Gene3D" id="2.40.30.110">
    <property type="entry name" value="Aminomethyltransferase beta-barrel domains"/>
    <property type="match status" value="1"/>
</dbReference>
<dbReference type="EC" id="2.1.2.10" evidence="4 12"/>
<reference evidence="15" key="1">
    <citation type="submission" date="2018-10" db="EMBL/GenBank/DDBJ databases">
        <title>Transcriptome assembly of Aceria tosichella (Wheat curl mite) Type 2.</title>
        <authorList>
            <person name="Scully E.D."/>
            <person name="Geib S.M."/>
            <person name="Palmer N.A."/>
            <person name="Gupta A.K."/>
            <person name="Sarath G."/>
            <person name="Tatineni S."/>
        </authorList>
    </citation>
    <scope>NUCLEOTIDE SEQUENCE</scope>
    <source>
        <strain evidence="15">LincolnNE</strain>
    </source>
</reference>
<evidence type="ECO:0000313" key="15">
    <source>
        <dbReference type="EMBL" id="MDE46945.1"/>
    </source>
</evidence>
<evidence type="ECO:0000256" key="8">
    <source>
        <dbReference type="ARBA" id="ARBA00023128"/>
    </source>
</evidence>
<dbReference type="InterPro" id="IPR013977">
    <property type="entry name" value="GcvT_C"/>
</dbReference>
<dbReference type="SUPFAM" id="SSF101790">
    <property type="entry name" value="Aminomethyltransferase beta-barrel domain"/>
    <property type="match status" value="1"/>
</dbReference>
<name>A0A6G1S8W7_9ACAR</name>
<feature type="domain" description="GCVT N-terminal" evidence="13">
    <location>
        <begin position="43"/>
        <end position="296"/>
    </location>
</feature>
<dbReference type="GO" id="GO:0008483">
    <property type="term" value="F:transaminase activity"/>
    <property type="evidence" value="ECO:0007669"/>
    <property type="project" value="UniProtKB-KW"/>
</dbReference>
<keyword evidence="5 12" id="KW-0032">Aminotransferase</keyword>
<evidence type="ECO:0000256" key="2">
    <source>
        <dbReference type="ARBA" id="ARBA00008609"/>
    </source>
</evidence>
<dbReference type="Pfam" id="PF01571">
    <property type="entry name" value="GCV_T"/>
    <property type="match status" value="1"/>
</dbReference>